<proteinExistence type="predicted"/>
<evidence type="ECO:0000259" key="2">
    <source>
        <dbReference type="Pfam" id="PF13860"/>
    </source>
</evidence>
<name>A0A1F7F8C4_UNCRA</name>
<feature type="signal peptide" evidence="1">
    <location>
        <begin position="1"/>
        <end position="18"/>
    </location>
</feature>
<dbReference type="Pfam" id="PF13860">
    <property type="entry name" value="FlgD_ig"/>
    <property type="match status" value="1"/>
</dbReference>
<dbReference type="InterPro" id="IPR026444">
    <property type="entry name" value="Secre_tail"/>
</dbReference>
<sequence length="549" mass="60599">MKWFALLAAMCLPALPWAQIVYVDPINGNDSVSNGSLSSPVKTIQYAISLKDSASPSYTITLLKGVYYEHVVMCWSLTGDIVIESANPLINERAVWVLDSTQADSARVECGGSLSVTSFNTLSILGSINRTVIIRNINFVGTNKKSSRAWCFLGITGQPNLTIEGCIFTCEEGGISAISLMNSLYCQKFDNISIINNIFFNIQEAPLISFATSQEDPEWLYPIMWGDPHENWNISNNAILNCSNNSEGLINIIEQNTYCKQTGPSATCYFGTPIRTFHVSDVHVTNNIFSNIPSGGCLEHRYLVGDTNYHPTDGLDSVYPYEARNNVFFNVNGIVSGQLQERTKWITSGNILNVDPQLTCSYEAVAHIFTIGTVSSAGQVAFEGAGANTYVIPYTYFNVFEPRIDVTRNYAPLKDFNGKCRFGVNDNTCDIGPFEFNGTVGAQCRDVATETILKKACNSAELWNSPNPFNPTTTIYFSLYSGIINNATLLIYDVRGNLIQRFDLGSKANGRVVWNGTNMEGRLVSSGIYIYKIESGKTLIKNAKMVLYK</sequence>
<dbReference type="InterPro" id="IPR011050">
    <property type="entry name" value="Pectin_lyase_fold/virulence"/>
</dbReference>
<comment type="caution">
    <text evidence="3">The sequence shown here is derived from an EMBL/GenBank/DDBJ whole genome shotgun (WGS) entry which is preliminary data.</text>
</comment>
<feature type="domain" description="FlgD/Vpr Ig-like" evidence="2">
    <location>
        <begin position="484"/>
        <end position="535"/>
    </location>
</feature>
<keyword evidence="1" id="KW-0732">Signal</keyword>
<evidence type="ECO:0000313" key="3">
    <source>
        <dbReference type="EMBL" id="OGK02914.1"/>
    </source>
</evidence>
<reference evidence="3 4" key="1">
    <citation type="journal article" date="2016" name="Nat. Commun.">
        <title>Thousands of microbial genomes shed light on interconnected biogeochemical processes in an aquifer system.</title>
        <authorList>
            <person name="Anantharaman K."/>
            <person name="Brown C.T."/>
            <person name="Hug L.A."/>
            <person name="Sharon I."/>
            <person name="Castelle C.J."/>
            <person name="Probst A.J."/>
            <person name="Thomas B.C."/>
            <person name="Singh A."/>
            <person name="Wilkins M.J."/>
            <person name="Karaoz U."/>
            <person name="Brodie E.L."/>
            <person name="Williams K.H."/>
            <person name="Hubbard S.S."/>
            <person name="Banfield J.F."/>
        </authorList>
    </citation>
    <scope>NUCLEOTIDE SEQUENCE [LARGE SCALE GENOMIC DNA]</scope>
</reference>
<dbReference type="NCBIfam" id="TIGR04183">
    <property type="entry name" value="Por_Secre_tail"/>
    <property type="match status" value="1"/>
</dbReference>
<dbReference type="Gene3D" id="3.30.1910.20">
    <property type="entry name" value="asparaginyl-tRNA synthetase, N-terminal domain"/>
    <property type="match status" value="1"/>
</dbReference>
<gene>
    <name evidence="3" type="ORF">A2519_06180</name>
</gene>
<accession>A0A1F7F8C4</accession>
<dbReference type="SUPFAM" id="SSF51126">
    <property type="entry name" value="Pectin lyase-like"/>
    <property type="match status" value="1"/>
</dbReference>
<feature type="chain" id="PRO_5009528479" description="FlgD/Vpr Ig-like domain-containing protein" evidence="1">
    <location>
        <begin position="19"/>
        <end position="549"/>
    </location>
</feature>
<dbReference type="Gene3D" id="2.60.40.4070">
    <property type="match status" value="1"/>
</dbReference>
<organism evidence="3 4">
    <name type="scientific">Candidatus Raymondbacteria bacterium RIFOXYD12_FULL_49_13</name>
    <dbReference type="NCBI Taxonomy" id="1817890"/>
    <lineage>
        <taxon>Bacteria</taxon>
        <taxon>Raymondiibacteriota</taxon>
    </lineage>
</organism>
<evidence type="ECO:0000313" key="4">
    <source>
        <dbReference type="Proteomes" id="UP000179243"/>
    </source>
</evidence>
<evidence type="ECO:0000256" key="1">
    <source>
        <dbReference type="SAM" id="SignalP"/>
    </source>
</evidence>
<dbReference type="EMBL" id="MFYX01000100">
    <property type="protein sequence ID" value="OGK02914.1"/>
    <property type="molecule type" value="Genomic_DNA"/>
</dbReference>
<protein>
    <recommendedName>
        <fullName evidence="2">FlgD/Vpr Ig-like domain-containing protein</fullName>
    </recommendedName>
</protein>
<dbReference type="InterPro" id="IPR025965">
    <property type="entry name" value="FlgD/Vpr_Ig-like"/>
</dbReference>
<dbReference type="AlphaFoldDB" id="A0A1F7F8C4"/>
<dbReference type="Proteomes" id="UP000179243">
    <property type="component" value="Unassembled WGS sequence"/>
</dbReference>